<accession>A0A3B1CYX6</accession>
<evidence type="ECO:0000313" key="1">
    <source>
        <dbReference type="EMBL" id="VAX35866.1"/>
    </source>
</evidence>
<dbReference type="InterPro" id="IPR036397">
    <property type="entry name" value="RNaseH_sf"/>
</dbReference>
<dbReference type="AlphaFoldDB" id="A0A3B1CYX6"/>
<dbReference type="Gene3D" id="3.30.420.10">
    <property type="entry name" value="Ribonuclease H-like superfamily/Ribonuclease H"/>
    <property type="match status" value="2"/>
</dbReference>
<reference evidence="1" key="1">
    <citation type="submission" date="2018-06" db="EMBL/GenBank/DDBJ databases">
        <authorList>
            <person name="Zhirakovskaya E."/>
        </authorList>
    </citation>
    <scope>NUCLEOTIDE SEQUENCE</scope>
</reference>
<sequence>MGFFIGMDEAGYGPNLGPLVITATLWEVPDDPRQFDFWKVMEPFVTQSPIKNDPRLHIADSKKVYSPSRGLSALERSVLMTLQLGNIIPRTLHQLANQLTFDENFSLDVEPWFFECDLELPLTREIPQKEFSLFENWQQHCNHAGVQLHAVKSDIVLTERFNKLVQQYNNKALALSHCSLQLLSQLWDKQTEEQILIVADKHGGRNRYDDLLATIVNEDDMVFCHEEGKVLSRYSLRQSEIRFQTKAEEHFPVAVASMVCKYVRELSMELFNRFWQKQIPHLKPTKGYPQDARRFKQEISEQQQQLNIPEKQLWRTR</sequence>
<dbReference type="InterPro" id="IPR012337">
    <property type="entry name" value="RNaseH-like_sf"/>
</dbReference>
<dbReference type="GO" id="GO:0003676">
    <property type="term" value="F:nucleic acid binding"/>
    <property type="evidence" value="ECO:0007669"/>
    <property type="project" value="InterPro"/>
</dbReference>
<dbReference type="SUPFAM" id="SSF53098">
    <property type="entry name" value="Ribonuclease H-like"/>
    <property type="match status" value="1"/>
</dbReference>
<dbReference type="EMBL" id="UOGL01000015">
    <property type="protein sequence ID" value="VAX35866.1"/>
    <property type="molecule type" value="Genomic_DNA"/>
</dbReference>
<organism evidence="1">
    <name type="scientific">hydrothermal vent metagenome</name>
    <dbReference type="NCBI Taxonomy" id="652676"/>
    <lineage>
        <taxon>unclassified sequences</taxon>
        <taxon>metagenomes</taxon>
        <taxon>ecological metagenomes</taxon>
    </lineage>
</organism>
<protein>
    <submittedName>
        <fullName evidence="1">Uncharacterized protein</fullName>
    </submittedName>
</protein>
<gene>
    <name evidence="1" type="ORF">MNBD_PLANCTO02-3094</name>
</gene>
<name>A0A3B1CYX6_9ZZZZ</name>
<proteinExistence type="predicted"/>